<gene>
    <name evidence="2" type="ORF">FSB_LOCUS40887</name>
</gene>
<dbReference type="EMBL" id="OIVN01003697">
    <property type="protein sequence ID" value="SPD13005.1"/>
    <property type="molecule type" value="Genomic_DNA"/>
</dbReference>
<evidence type="ECO:0000313" key="2">
    <source>
        <dbReference type="EMBL" id="SPD13005.1"/>
    </source>
</evidence>
<dbReference type="AlphaFoldDB" id="A0A2N9HM02"/>
<protein>
    <submittedName>
        <fullName evidence="2">Uncharacterized protein</fullName>
    </submittedName>
</protein>
<name>A0A2N9HM02_FAGSY</name>
<reference evidence="2" key="1">
    <citation type="submission" date="2018-02" db="EMBL/GenBank/DDBJ databases">
        <authorList>
            <person name="Cohen D.B."/>
            <person name="Kent A.D."/>
        </authorList>
    </citation>
    <scope>NUCLEOTIDE SEQUENCE</scope>
</reference>
<feature type="compositionally biased region" description="Gly residues" evidence="1">
    <location>
        <begin position="59"/>
        <end position="71"/>
    </location>
</feature>
<feature type="compositionally biased region" description="Basic and acidic residues" evidence="1">
    <location>
        <begin position="15"/>
        <end position="55"/>
    </location>
</feature>
<proteinExistence type="predicted"/>
<organism evidence="2">
    <name type="scientific">Fagus sylvatica</name>
    <name type="common">Beechnut</name>
    <dbReference type="NCBI Taxonomy" id="28930"/>
    <lineage>
        <taxon>Eukaryota</taxon>
        <taxon>Viridiplantae</taxon>
        <taxon>Streptophyta</taxon>
        <taxon>Embryophyta</taxon>
        <taxon>Tracheophyta</taxon>
        <taxon>Spermatophyta</taxon>
        <taxon>Magnoliopsida</taxon>
        <taxon>eudicotyledons</taxon>
        <taxon>Gunneridae</taxon>
        <taxon>Pentapetalae</taxon>
        <taxon>rosids</taxon>
        <taxon>fabids</taxon>
        <taxon>Fagales</taxon>
        <taxon>Fagaceae</taxon>
        <taxon>Fagus</taxon>
    </lineage>
</organism>
<evidence type="ECO:0000256" key="1">
    <source>
        <dbReference type="SAM" id="MobiDB-lite"/>
    </source>
</evidence>
<sequence length="122" mass="13650">MVREKVKERKRKREREKEREYQGRKGVRHSEGGVAERRRREGCDRAMRTSRRGEVGPRLGSGGGGGGGGGGVEQCTCGEKGDGTCGHDAWTLKRIYIELELTLEKVFNKTNSWPNGIKGQYI</sequence>
<accession>A0A2N9HM02</accession>
<feature type="region of interest" description="Disordered" evidence="1">
    <location>
        <begin position="1"/>
        <end position="71"/>
    </location>
</feature>